<sequence length="54" mass="5853">MLLGNDRLPVAEVVDVGLAEMLVVEGKETIGDVAAEVAEEENSKKDILFTSFIF</sequence>
<name>A0ACA9MY27_9GLOM</name>
<evidence type="ECO:0000313" key="2">
    <source>
        <dbReference type="Proteomes" id="UP000789525"/>
    </source>
</evidence>
<proteinExistence type="predicted"/>
<reference evidence="1" key="1">
    <citation type="submission" date="2021-06" db="EMBL/GenBank/DDBJ databases">
        <authorList>
            <person name="Kallberg Y."/>
            <person name="Tangrot J."/>
            <person name="Rosling A."/>
        </authorList>
    </citation>
    <scope>NUCLEOTIDE SEQUENCE</scope>
    <source>
        <strain evidence="1">CL356</strain>
    </source>
</reference>
<organism evidence="1 2">
    <name type="scientific">Acaulospora colombiana</name>
    <dbReference type="NCBI Taxonomy" id="27376"/>
    <lineage>
        <taxon>Eukaryota</taxon>
        <taxon>Fungi</taxon>
        <taxon>Fungi incertae sedis</taxon>
        <taxon>Mucoromycota</taxon>
        <taxon>Glomeromycotina</taxon>
        <taxon>Glomeromycetes</taxon>
        <taxon>Diversisporales</taxon>
        <taxon>Acaulosporaceae</taxon>
        <taxon>Acaulospora</taxon>
    </lineage>
</organism>
<evidence type="ECO:0000313" key="1">
    <source>
        <dbReference type="EMBL" id="CAG8612384.1"/>
    </source>
</evidence>
<keyword evidence="2" id="KW-1185">Reference proteome</keyword>
<comment type="caution">
    <text evidence="1">The sequence shown here is derived from an EMBL/GenBank/DDBJ whole genome shotgun (WGS) entry which is preliminary data.</text>
</comment>
<gene>
    <name evidence="1" type="ORF">ACOLOM_LOCUS7060</name>
</gene>
<dbReference type="Proteomes" id="UP000789525">
    <property type="component" value="Unassembled WGS sequence"/>
</dbReference>
<protein>
    <submittedName>
        <fullName evidence="1">9207_t:CDS:1</fullName>
    </submittedName>
</protein>
<accession>A0ACA9MY27</accession>
<dbReference type="EMBL" id="CAJVPT010015517">
    <property type="protein sequence ID" value="CAG8612384.1"/>
    <property type="molecule type" value="Genomic_DNA"/>
</dbReference>